<organism evidence="1">
    <name type="scientific">human gut metagenome</name>
    <dbReference type="NCBI Taxonomy" id="408170"/>
    <lineage>
        <taxon>unclassified sequences</taxon>
        <taxon>metagenomes</taxon>
        <taxon>organismal metagenomes</taxon>
    </lineage>
</organism>
<reference evidence="1" key="1">
    <citation type="journal article" date="2013" name="Environ. Microbiol.">
        <title>Microbiota from the distal guts of lean and obese adolescents exhibit partial functional redundancy besides clear differences in community structure.</title>
        <authorList>
            <person name="Ferrer M."/>
            <person name="Ruiz A."/>
            <person name="Lanza F."/>
            <person name="Haange S.B."/>
            <person name="Oberbach A."/>
            <person name="Till H."/>
            <person name="Bargiela R."/>
            <person name="Campoy C."/>
            <person name="Segura M.T."/>
            <person name="Richter M."/>
            <person name="von Bergen M."/>
            <person name="Seifert J."/>
            <person name="Suarez A."/>
        </authorList>
    </citation>
    <scope>NUCLEOTIDE SEQUENCE</scope>
</reference>
<dbReference type="PANTHER" id="PTHR32329">
    <property type="entry name" value="BIFUNCTIONAL PROTEIN [INCLUDES 2-HYDROXYACYL-COA DEHYDRATASE (N-TER) AND ITS ACTIVATOR DOMAIN (C_TERM)-RELATED"/>
    <property type="match status" value="1"/>
</dbReference>
<dbReference type="EMBL" id="AJWZ01001456">
    <property type="protein sequence ID" value="EKC73733.1"/>
    <property type="molecule type" value="Genomic_DNA"/>
</dbReference>
<gene>
    <name evidence="1" type="ORF">OBE_02237</name>
</gene>
<accession>K1TV85</accession>
<dbReference type="InterPro" id="IPR051805">
    <property type="entry name" value="Dehydratase_Activator_Redct"/>
</dbReference>
<name>K1TV85_9ZZZZ</name>
<dbReference type="PANTHER" id="PTHR32329:SF4">
    <property type="entry name" value="ACTIVATOR OF 2-HYDROXYACYL-COA DEHYDRATASE"/>
    <property type="match status" value="1"/>
</dbReference>
<dbReference type="AlphaFoldDB" id="K1TV85"/>
<feature type="non-terminal residue" evidence="1">
    <location>
        <position position="202"/>
    </location>
</feature>
<evidence type="ECO:0000313" key="1">
    <source>
        <dbReference type="EMBL" id="EKC73733.1"/>
    </source>
</evidence>
<comment type="caution">
    <text evidence="1">The sequence shown here is derived from an EMBL/GenBank/DDBJ whole genome shotgun (WGS) entry which is preliminary data.</text>
</comment>
<protein>
    <submittedName>
        <fullName evidence="1">Uncharacterized protein</fullName>
    </submittedName>
</protein>
<proteinExistence type="predicted"/>
<feature type="non-terminal residue" evidence="1">
    <location>
        <position position="1"/>
    </location>
</feature>
<sequence>LSLSGLEHHSGFKITPKLALKAVEACLYGDLFMRVVYRTRPYEVNPGETNALHKKWEYKLCKELSDNSFGIHRFKKNMKKIVKEFDAIPVKDIKKPRVGIVGEILVKFSPTANNNLVELLESEGAEAVMPDLVDFFLYGFRNATFKVEKLGFDKSIIRMNNLGIKAIEWMRGSAKKALIESKHFTPTADIWEMSKMAEDVVS</sequence>